<dbReference type="InterPro" id="IPR009617">
    <property type="entry name" value="Seipin"/>
</dbReference>
<feature type="transmembrane region" description="Helical" evidence="8">
    <location>
        <begin position="43"/>
        <end position="70"/>
    </location>
</feature>
<keyword evidence="4 8" id="KW-1133">Transmembrane helix</keyword>
<dbReference type="OrthoDB" id="3990054at2759"/>
<dbReference type="Proteomes" id="UP000243723">
    <property type="component" value="Unassembled WGS sequence"/>
</dbReference>
<dbReference type="Pfam" id="PF06775">
    <property type="entry name" value="Seipin"/>
    <property type="match status" value="1"/>
</dbReference>
<evidence type="ECO:0000256" key="1">
    <source>
        <dbReference type="ARBA" id="ARBA00004477"/>
    </source>
</evidence>
<keyword evidence="3" id="KW-0256">Endoplasmic reticulum</keyword>
<protein>
    <submittedName>
        <fullName evidence="9">Seipin</fullName>
    </submittedName>
</protein>
<proteinExistence type="predicted"/>
<accession>A0A2P8A625</accession>
<dbReference type="AlphaFoldDB" id="A0A2P8A625"/>
<feature type="transmembrane region" description="Helical" evidence="8">
    <location>
        <begin position="316"/>
        <end position="342"/>
    </location>
</feature>
<dbReference type="EMBL" id="NHZQ01000066">
    <property type="protein sequence ID" value="PSK55925.1"/>
    <property type="molecule type" value="Genomic_DNA"/>
</dbReference>
<dbReference type="CDD" id="cd23995">
    <property type="entry name" value="Seipin_BSCL2_like"/>
    <property type="match status" value="1"/>
</dbReference>
<evidence type="ECO:0000313" key="10">
    <source>
        <dbReference type="Proteomes" id="UP000243723"/>
    </source>
</evidence>
<comment type="subcellular location">
    <subcellularLocation>
        <location evidence="1">Endoplasmic reticulum membrane</location>
        <topology evidence="1">Multi-pass membrane protein</topology>
    </subcellularLocation>
</comment>
<evidence type="ECO:0000256" key="4">
    <source>
        <dbReference type="ARBA" id="ARBA00022989"/>
    </source>
</evidence>
<evidence type="ECO:0000256" key="3">
    <source>
        <dbReference type="ARBA" id="ARBA00022824"/>
    </source>
</evidence>
<evidence type="ECO:0000313" key="9">
    <source>
        <dbReference type="EMBL" id="PSK55925.1"/>
    </source>
</evidence>
<dbReference type="PANTHER" id="PTHR21212">
    <property type="entry name" value="BERNARDINELLI-SEIP CONGENITAL LIPODYSTROPHY 2 HOMOLOG BSCL2 PROTEIN"/>
    <property type="match status" value="1"/>
</dbReference>
<evidence type="ECO:0000256" key="2">
    <source>
        <dbReference type="ARBA" id="ARBA00022692"/>
    </source>
</evidence>
<sequence length="485" mass="53519">MARREDEPEYVRGQRTAVRLMLAIKNKLLLPVRILTSKFALRAYLTSILFFLTGLFLFACAVVAYVLFYWSYIPRIGFTRDIHLQFDPLPIECRSYLGHVSNYATTQYIPPITGATPPPQSKSETNVQLSTRCAGTPSPWGTAPISPEVISQQAYDVVVELTMPRTPLNAEAGNFMVDARLLSSPAATDSIPSYVNNYDPFAPASSSSQPENPLAHARRPALLPYQPPLVTLFSAFTALPRYVLGLPTSTVSLRVPLFTKVSFPRGRRAVPSQIHIQLQNPSGVQLQVYDLQVHFRARFTGLRYLMYNFRTASACVFVSAFFIAEMVAAAIVYGFLSFVVFGGKDEAQGRIKDEVDKESDAPIKQEEETETETERMSATERTFPSYGGGMATRFTQKKREDGGEGSSRGVGTGEKVLTGAGGSTTMTPGPGGEADDEDDEDADFVLNDTGRWRDSGLGTSMESGRDRDSVRRRRSRPSSRDGPLR</sequence>
<evidence type="ECO:0000256" key="6">
    <source>
        <dbReference type="ARBA" id="ARBA00023136"/>
    </source>
</evidence>
<evidence type="ECO:0000256" key="8">
    <source>
        <dbReference type="SAM" id="Phobius"/>
    </source>
</evidence>
<dbReference type="GO" id="GO:0006629">
    <property type="term" value="P:lipid metabolic process"/>
    <property type="evidence" value="ECO:0007669"/>
    <property type="project" value="UniProtKB-KW"/>
</dbReference>
<dbReference type="GO" id="GO:0005789">
    <property type="term" value="C:endoplasmic reticulum membrane"/>
    <property type="evidence" value="ECO:0007669"/>
    <property type="project" value="UniProtKB-SubCell"/>
</dbReference>
<gene>
    <name evidence="9" type="ORF">B9Z65_4803</name>
</gene>
<organism evidence="9 10">
    <name type="scientific">Elsinoe australis</name>
    <dbReference type="NCBI Taxonomy" id="40998"/>
    <lineage>
        <taxon>Eukaryota</taxon>
        <taxon>Fungi</taxon>
        <taxon>Dikarya</taxon>
        <taxon>Ascomycota</taxon>
        <taxon>Pezizomycotina</taxon>
        <taxon>Dothideomycetes</taxon>
        <taxon>Dothideomycetidae</taxon>
        <taxon>Myriangiales</taxon>
        <taxon>Elsinoaceae</taxon>
        <taxon>Elsinoe</taxon>
    </lineage>
</organism>
<feature type="region of interest" description="Disordered" evidence="7">
    <location>
        <begin position="352"/>
        <end position="485"/>
    </location>
</feature>
<name>A0A2P8A625_9PEZI</name>
<evidence type="ECO:0000256" key="7">
    <source>
        <dbReference type="SAM" id="MobiDB-lite"/>
    </source>
</evidence>
<feature type="compositionally biased region" description="Acidic residues" evidence="7">
    <location>
        <begin position="433"/>
        <end position="443"/>
    </location>
</feature>
<comment type="caution">
    <text evidence="9">The sequence shown here is derived from an EMBL/GenBank/DDBJ whole genome shotgun (WGS) entry which is preliminary data.</text>
</comment>
<evidence type="ECO:0000256" key="5">
    <source>
        <dbReference type="ARBA" id="ARBA00023098"/>
    </source>
</evidence>
<keyword evidence="5" id="KW-0443">Lipid metabolism</keyword>
<dbReference type="STRING" id="40998.A0A2P8A625"/>
<keyword evidence="2 8" id="KW-0812">Transmembrane</keyword>
<feature type="compositionally biased region" description="Basic and acidic residues" evidence="7">
    <location>
        <begin position="352"/>
        <end position="378"/>
    </location>
</feature>
<keyword evidence="10" id="KW-1185">Reference proteome</keyword>
<keyword evidence="6 8" id="KW-0472">Membrane</keyword>
<dbReference type="GO" id="GO:0140042">
    <property type="term" value="P:lipid droplet formation"/>
    <property type="evidence" value="ECO:0007669"/>
    <property type="project" value="UniProtKB-ARBA"/>
</dbReference>
<reference evidence="9 10" key="1">
    <citation type="submission" date="2017-05" db="EMBL/GenBank/DDBJ databases">
        <title>Draft genome sequence of Elsinoe australis.</title>
        <authorList>
            <person name="Cheng Q."/>
        </authorList>
    </citation>
    <scope>NUCLEOTIDE SEQUENCE [LARGE SCALE GENOMIC DNA]</scope>
    <source>
        <strain evidence="9 10">NL1</strain>
    </source>
</reference>
<dbReference type="PANTHER" id="PTHR21212:SF0">
    <property type="entry name" value="SEIPIN"/>
    <property type="match status" value="1"/>
</dbReference>